<evidence type="ECO:0000256" key="8">
    <source>
        <dbReference type="ARBA" id="ARBA00048302"/>
    </source>
</evidence>
<dbReference type="AlphaFoldDB" id="A0A1I5IQP7"/>
<feature type="binding site" evidence="9">
    <location>
        <begin position="75"/>
        <end position="76"/>
    </location>
    <ligand>
        <name>NAD(+)</name>
        <dbReference type="ChEBI" id="CHEBI:57540"/>
    </ligand>
</feature>
<feature type="binding site" evidence="9">
    <location>
        <begin position="141"/>
        <end position="142"/>
    </location>
    <ligand>
        <name>NAD(+)</name>
        <dbReference type="ChEBI" id="CHEBI:57540"/>
    </ligand>
</feature>
<dbReference type="EC" id="1.3.1.9" evidence="9"/>
<feature type="binding site" evidence="9">
    <location>
        <begin position="48"/>
        <end position="53"/>
    </location>
    <ligand>
        <name>NAD(+)</name>
        <dbReference type="ChEBI" id="CHEBI:57540"/>
    </ligand>
</feature>
<comment type="catalytic activity">
    <reaction evidence="8">
        <text>a 2,3-saturated acyl-CoA + NAD(+) = a (2E)-enoyl-CoA + NADH + H(+)</text>
        <dbReference type="Rhea" id="RHEA:18177"/>
        <dbReference type="ChEBI" id="CHEBI:15378"/>
        <dbReference type="ChEBI" id="CHEBI:57540"/>
        <dbReference type="ChEBI" id="CHEBI:57945"/>
        <dbReference type="ChEBI" id="CHEBI:58856"/>
        <dbReference type="ChEBI" id="CHEBI:65111"/>
        <dbReference type="EC" id="1.3.1.44"/>
    </reaction>
</comment>
<dbReference type="EMBL" id="FOVR01000009">
    <property type="protein sequence ID" value="SFO62679.1"/>
    <property type="molecule type" value="Genomic_DNA"/>
</dbReference>
<feature type="binding site" evidence="9">
    <location>
        <begin position="275"/>
        <end position="277"/>
    </location>
    <ligand>
        <name>NAD(+)</name>
        <dbReference type="ChEBI" id="CHEBI:57540"/>
    </ligand>
</feature>
<comment type="pathway">
    <text evidence="9">Lipid metabolism; fatty acid biosynthesis.</text>
</comment>
<dbReference type="UniPathway" id="UPA00094"/>
<accession>A0A1I5IQP7</accession>
<proteinExistence type="inferred from homology"/>
<dbReference type="PANTHER" id="PTHR37480">
    <property type="entry name" value="ENOYL-[ACYL-CARRIER-PROTEIN] REDUCTASE [NADH]"/>
    <property type="match status" value="1"/>
</dbReference>
<comment type="similarity">
    <text evidence="9">Belongs to the TER reductase family.</text>
</comment>
<dbReference type="Pfam" id="PF12241">
    <property type="entry name" value="Enoyl_reductase"/>
    <property type="match status" value="1"/>
</dbReference>
<feature type="binding site" evidence="9">
    <location>
        <position position="227"/>
    </location>
    <ligand>
        <name>substrate</name>
    </ligand>
</feature>
<sequence length="398" mass="43649">MIIHPVIKGQVAKSCHPVGCGQAVAEQIAYVSRAPQIAKGPRKVLVLGASSGFGLASRISLAFGGARADTIGVAFERGPSDKGVGSAGWYNLIHFSHMARKEGLIARNFVGDAFAPDMRAKVADYIRNEFGGSVDLVVYSLATGARPDPETGELVRSTIKPIGTATRGYTINLEKDFLEEQCLEPATDQEIKDTVKVMGGEDWQSWISFLKGEGLLAEGFETLAFSYIGPERTYDIYHHGTLGRAKADLHQTADRIDAALKAQKGQAHVVVCKALVTKASVFIPGLSPYLLALFRVMKEMGLHEGCIEQMQRLYADTLYRADGTIPVDAERLVRIDDREQRADVQEKVAALLDKMTPETFRSIGDYEGYKGDFMKLNGFGLESVDYEADVDLDRYRME</sequence>
<dbReference type="InterPro" id="IPR010758">
    <property type="entry name" value="Trans-2-enoyl-CoA_reductase"/>
</dbReference>
<dbReference type="OrthoDB" id="9802260at2"/>
<evidence type="ECO:0000313" key="13">
    <source>
        <dbReference type="EMBL" id="SFO62679.1"/>
    </source>
</evidence>
<dbReference type="SUPFAM" id="SSF51735">
    <property type="entry name" value="NAD(P)-binding Rossmann-fold domains"/>
    <property type="match status" value="1"/>
</dbReference>
<dbReference type="STRING" id="655353.SAMN04488056_109139"/>
<evidence type="ECO:0000256" key="7">
    <source>
        <dbReference type="ARBA" id="ARBA00023160"/>
    </source>
</evidence>
<dbReference type="GO" id="GO:0051287">
    <property type="term" value="F:NAD binding"/>
    <property type="evidence" value="ECO:0007669"/>
    <property type="project" value="UniProtKB-UniRule"/>
</dbReference>
<protein>
    <recommendedName>
        <fullName evidence="9">Enoyl-[acyl-carrier-protein] reductase [NADH]</fullName>
        <shortName evidence="9">ENR</shortName>
        <ecNumber evidence="9">1.3.1.9</ecNumber>
    </recommendedName>
</protein>
<organism evidence="13 14">
    <name type="scientific">Cohaesibacter marisflavi</name>
    <dbReference type="NCBI Taxonomy" id="655353"/>
    <lineage>
        <taxon>Bacteria</taxon>
        <taxon>Pseudomonadati</taxon>
        <taxon>Pseudomonadota</taxon>
        <taxon>Alphaproteobacteria</taxon>
        <taxon>Hyphomicrobiales</taxon>
        <taxon>Cohaesibacteraceae</taxon>
    </lineage>
</organism>
<evidence type="ECO:0000313" key="14">
    <source>
        <dbReference type="Proteomes" id="UP000199236"/>
    </source>
</evidence>
<dbReference type="InterPro" id="IPR050048">
    <property type="entry name" value="FabV-like_NADH_b"/>
</dbReference>
<dbReference type="GO" id="GO:0050343">
    <property type="term" value="F:trans-2-enoyl-CoA reductase (NADH) activity"/>
    <property type="evidence" value="ECO:0007669"/>
    <property type="project" value="UniProtKB-EC"/>
</dbReference>
<comment type="subunit">
    <text evidence="1 9">Monomer.</text>
</comment>
<dbReference type="Proteomes" id="UP000199236">
    <property type="component" value="Unassembled WGS sequence"/>
</dbReference>
<dbReference type="Pfam" id="PF12242">
    <property type="entry name" value="Eno-Rase_NADH_b"/>
    <property type="match status" value="1"/>
</dbReference>
<feature type="binding site" evidence="9">
    <location>
        <begin position="112"/>
        <end position="113"/>
    </location>
    <ligand>
        <name>NAD(+)</name>
        <dbReference type="ChEBI" id="CHEBI:57540"/>
    </ligand>
</feature>
<feature type="domain" description="Trans-2-enoyl-CoA reductase catalytic" evidence="11">
    <location>
        <begin position="84"/>
        <end position="319"/>
    </location>
</feature>
<keyword evidence="7 9" id="KW-0275">Fatty acid biosynthesis</keyword>
<comment type="catalytic activity">
    <reaction evidence="9">
        <text>a 2,3-saturated acyl-[ACP] + NAD(+) = a (2E)-enoyl-[ACP] + NADH + H(+)</text>
        <dbReference type="Rhea" id="RHEA:10240"/>
        <dbReference type="Rhea" id="RHEA-COMP:9925"/>
        <dbReference type="Rhea" id="RHEA-COMP:9926"/>
        <dbReference type="ChEBI" id="CHEBI:15378"/>
        <dbReference type="ChEBI" id="CHEBI:57540"/>
        <dbReference type="ChEBI" id="CHEBI:57945"/>
        <dbReference type="ChEBI" id="CHEBI:78784"/>
        <dbReference type="ChEBI" id="CHEBI:78785"/>
        <dbReference type="EC" id="1.3.1.9"/>
    </reaction>
</comment>
<evidence type="ECO:0000256" key="4">
    <source>
        <dbReference type="ARBA" id="ARBA00023002"/>
    </source>
</evidence>
<keyword evidence="6 9" id="KW-0443">Lipid metabolism</keyword>
<evidence type="ECO:0000259" key="12">
    <source>
        <dbReference type="Pfam" id="PF12242"/>
    </source>
</evidence>
<keyword evidence="4 9" id="KW-0560">Oxidoreductase</keyword>
<dbReference type="InterPro" id="IPR024906">
    <property type="entry name" value="Eno_Rdtase_FAD-bd_dom"/>
</dbReference>
<dbReference type="NCBIfam" id="NF010177">
    <property type="entry name" value="PRK13656.1"/>
    <property type="match status" value="1"/>
</dbReference>
<dbReference type="Gene3D" id="3.40.50.720">
    <property type="entry name" value="NAD(P)-binding Rossmann-like Domain"/>
    <property type="match status" value="1"/>
</dbReference>
<evidence type="ECO:0000256" key="6">
    <source>
        <dbReference type="ARBA" id="ARBA00023098"/>
    </source>
</evidence>
<dbReference type="HAMAP" id="MF_01838">
    <property type="entry name" value="FabV_reductase"/>
    <property type="match status" value="1"/>
</dbReference>
<dbReference type="GO" id="GO:0006633">
    <property type="term" value="P:fatty acid biosynthetic process"/>
    <property type="evidence" value="ECO:0007669"/>
    <property type="project" value="UniProtKB-UniRule"/>
</dbReference>
<dbReference type="GO" id="GO:0004318">
    <property type="term" value="F:enoyl-[acyl-carrier-protein] reductase (NADH) activity"/>
    <property type="evidence" value="ECO:0007669"/>
    <property type="project" value="UniProtKB-UniRule"/>
</dbReference>
<keyword evidence="14" id="KW-1185">Reference proteome</keyword>
<dbReference type="RefSeq" id="WP_090074056.1">
    <property type="nucleotide sequence ID" value="NZ_FOVR01000009.1"/>
</dbReference>
<evidence type="ECO:0000259" key="11">
    <source>
        <dbReference type="Pfam" id="PF12241"/>
    </source>
</evidence>
<dbReference type="NCBIfam" id="NF043048">
    <property type="entry name" value="EnoyACPredFabV"/>
    <property type="match status" value="1"/>
</dbReference>
<dbReference type="PANTHER" id="PTHR37480:SF1">
    <property type="entry name" value="ENOYL-[ACYL-CARRIER-PROTEIN] REDUCTASE [NADH]"/>
    <property type="match status" value="1"/>
</dbReference>
<dbReference type="InterPro" id="IPR024910">
    <property type="entry name" value="Enoyl-CoA_Rdtase_cat_dom"/>
</dbReference>
<feature type="active site" description="Proton donor" evidence="9">
    <location>
        <position position="237"/>
    </location>
</feature>
<feature type="binding site" evidence="9">
    <location>
        <position position="246"/>
    </location>
    <ligand>
        <name>NAD(+)</name>
        <dbReference type="ChEBI" id="CHEBI:57540"/>
    </ligand>
</feature>
<name>A0A1I5IQP7_9HYPH</name>
<gene>
    <name evidence="9" type="primary">fabV</name>
    <name evidence="13" type="ORF">SAMN04488056_109139</name>
</gene>
<evidence type="ECO:0000256" key="2">
    <source>
        <dbReference type="ARBA" id="ARBA00022516"/>
    </source>
</evidence>
<evidence type="ECO:0000256" key="1">
    <source>
        <dbReference type="ARBA" id="ARBA00011245"/>
    </source>
</evidence>
<evidence type="ECO:0000256" key="9">
    <source>
        <dbReference type="HAMAP-Rule" id="MF_01838"/>
    </source>
</evidence>
<feature type="site" description="Plays an important role in discriminating NADH against NADPH" evidence="9">
    <location>
        <position position="76"/>
    </location>
</feature>
<dbReference type="InterPro" id="IPR036291">
    <property type="entry name" value="NAD(P)-bd_dom_sf"/>
</dbReference>
<reference evidence="13 14" key="1">
    <citation type="submission" date="2016-10" db="EMBL/GenBank/DDBJ databases">
        <authorList>
            <person name="de Groot N.N."/>
        </authorList>
    </citation>
    <scope>NUCLEOTIDE SEQUENCE [LARGE SCALE GENOMIC DNA]</scope>
    <source>
        <strain evidence="13 14">CGMCC 1.9157</strain>
    </source>
</reference>
<feature type="domain" description="Trans-2-enoyl-CoA reductase-like NAD(P)H binding" evidence="12">
    <location>
        <begin position="2"/>
        <end position="80"/>
    </location>
</feature>
<dbReference type="Pfam" id="PF07055">
    <property type="entry name" value="Eno-Rase_FAD_bd"/>
    <property type="match status" value="1"/>
</dbReference>
<comment type="function">
    <text evidence="9">Involved in the final reduction of the elongation cycle of fatty acid synthesis (FAS II). Catalyzes the reduction of a carbon-carbon double bond in an enoyl moiety that is covalently linked to an acyl carrier protein (ACP).</text>
</comment>
<keyword evidence="2 9" id="KW-0444">Lipid biosynthesis</keyword>
<evidence type="ECO:0000256" key="3">
    <source>
        <dbReference type="ARBA" id="ARBA00022832"/>
    </source>
</evidence>
<keyword evidence="5 9" id="KW-0520">NAD</keyword>
<evidence type="ECO:0000259" key="10">
    <source>
        <dbReference type="Pfam" id="PF07055"/>
    </source>
</evidence>
<feature type="domain" description="Enoyl reductase FAD binding" evidence="10">
    <location>
        <begin position="327"/>
        <end position="390"/>
    </location>
</feature>
<keyword evidence="3 9" id="KW-0276">Fatty acid metabolism</keyword>
<evidence type="ECO:0000256" key="5">
    <source>
        <dbReference type="ARBA" id="ARBA00023027"/>
    </source>
</evidence>